<reference evidence="4 5" key="1">
    <citation type="journal article" date="2018" name="J. Microbiol.">
        <title>Baekduia soli gen. nov., sp. nov., a novel bacterium isolated from the soil of Baekdu Mountain and proposal of a novel family name, Baekduiaceae fam. nov.</title>
        <authorList>
            <person name="An D.S."/>
            <person name="Siddiqi M.Z."/>
            <person name="Kim K.H."/>
            <person name="Yu H.S."/>
            <person name="Im W.T."/>
        </authorList>
    </citation>
    <scope>NUCLEOTIDE SEQUENCE [LARGE SCALE GENOMIC DNA]</scope>
    <source>
        <strain evidence="4 5">BR7-21</strain>
    </source>
</reference>
<sequence length="157" mass="16593">MSAGAGVQALHHVGISVASIDEAVRFWEGFLGAPPRYRGTLDRPYLAQVTGYPGIVIEAAIFDLPGGGMIELLEYQDGDLQPQSEESSHPGHLHISLRVADGEAAWRRAVELGARPRSPDGPVRSDGGPNAGAISAYLRIHDGVTLELKQPAAPPSP</sequence>
<dbReference type="InterPro" id="IPR029068">
    <property type="entry name" value="Glyas_Bleomycin-R_OHBP_Dase"/>
</dbReference>
<dbReference type="GO" id="GO:0004493">
    <property type="term" value="F:methylmalonyl-CoA epimerase activity"/>
    <property type="evidence" value="ECO:0007669"/>
    <property type="project" value="TreeGrafter"/>
</dbReference>
<dbReference type="PANTHER" id="PTHR43048:SF3">
    <property type="entry name" value="METHYLMALONYL-COA EPIMERASE, MITOCHONDRIAL"/>
    <property type="match status" value="1"/>
</dbReference>
<feature type="region of interest" description="Disordered" evidence="2">
    <location>
        <begin position="112"/>
        <end position="132"/>
    </location>
</feature>
<organism evidence="4 5">
    <name type="scientific">Baekduia soli</name>
    <dbReference type="NCBI Taxonomy" id="496014"/>
    <lineage>
        <taxon>Bacteria</taxon>
        <taxon>Bacillati</taxon>
        <taxon>Actinomycetota</taxon>
        <taxon>Thermoleophilia</taxon>
        <taxon>Solirubrobacterales</taxon>
        <taxon>Baekduiaceae</taxon>
        <taxon>Baekduia</taxon>
    </lineage>
</organism>
<name>A0A5B8U4F3_9ACTN</name>
<dbReference type="KEGG" id="bsol:FSW04_08100"/>
<dbReference type="SUPFAM" id="SSF54593">
    <property type="entry name" value="Glyoxalase/Bleomycin resistance protein/Dihydroxybiphenyl dioxygenase"/>
    <property type="match status" value="1"/>
</dbReference>
<accession>A0A5B8U4F3</accession>
<feature type="domain" description="VOC" evidence="3">
    <location>
        <begin position="9"/>
        <end position="151"/>
    </location>
</feature>
<gene>
    <name evidence="4" type="ORF">FSW04_08100</name>
</gene>
<dbReference type="Pfam" id="PF13669">
    <property type="entry name" value="Glyoxalase_4"/>
    <property type="match status" value="1"/>
</dbReference>
<keyword evidence="5" id="KW-1185">Reference proteome</keyword>
<evidence type="ECO:0000259" key="3">
    <source>
        <dbReference type="PROSITE" id="PS51819"/>
    </source>
</evidence>
<dbReference type="Gene3D" id="3.10.180.10">
    <property type="entry name" value="2,3-Dihydroxybiphenyl 1,2-Dioxygenase, domain 1"/>
    <property type="match status" value="1"/>
</dbReference>
<dbReference type="OrthoDB" id="2613830at2"/>
<keyword evidence="1" id="KW-0479">Metal-binding</keyword>
<proteinExistence type="predicted"/>
<dbReference type="EMBL" id="CP042430">
    <property type="protein sequence ID" value="QEC47542.1"/>
    <property type="molecule type" value="Genomic_DNA"/>
</dbReference>
<evidence type="ECO:0000313" key="4">
    <source>
        <dbReference type="EMBL" id="QEC47542.1"/>
    </source>
</evidence>
<dbReference type="PROSITE" id="PS51819">
    <property type="entry name" value="VOC"/>
    <property type="match status" value="1"/>
</dbReference>
<dbReference type="PANTHER" id="PTHR43048">
    <property type="entry name" value="METHYLMALONYL-COA EPIMERASE"/>
    <property type="match status" value="1"/>
</dbReference>
<evidence type="ECO:0000256" key="2">
    <source>
        <dbReference type="SAM" id="MobiDB-lite"/>
    </source>
</evidence>
<evidence type="ECO:0000313" key="5">
    <source>
        <dbReference type="Proteomes" id="UP000321805"/>
    </source>
</evidence>
<dbReference type="InterPro" id="IPR051785">
    <property type="entry name" value="MMCE/EMCE_epimerase"/>
</dbReference>
<dbReference type="Proteomes" id="UP000321805">
    <property type="component" value="Chromosome"/>
</dbReference>
<protein>
    <recommendedName>
        <fullName evidence="3">VOC domain-containing protein</fullName>
    </recommendedName>
</protein>
<dbReference type="GO" id="GO:0046872">
    <property type="term" value="F:metal ion binding"/>
    <property type="evidence" value="ECO:0007669"/>
    <property type="project" value="UniProtKB-KW"/>
</dbReference>
<dbReference type="InterPro" id="IPR037523">
    <property type="entry name" value="VOC_core"/>
</dbReference>
<dbReference type="RefSeq" id="WP_146918115.1">
    <property type="nucleotide sequence ID" value="NZ_CP042430.1"/>
</dbReference>
<evidence type="ECO:0000256" key="1">
    <source>
        <dbReference type="ARBA" id="ARBA00022723"/>
    </source>
</evidence>
<dbReference type="AlphaFoldDB" id="A0A5B8U4F3"/>
<dbReference type="GO" id="GO:0046491">
    <property type="term" value="P:L-methylmalonyl-CoA metabolic process"/>
    <property type="evidence" value="ECO:0007669"/>
    <property type="project" value="TreeGrafter"/>
</dbReference>